<sequence length="205" mass="22922">MDKYDIKKALKPLYSAPAGKFVQVEMPAMRYLMIDGAGDPNTSPDYAAAVEALYTASYTLKFKSKAELGRDYVVPPLEGLWWAEDLSDFVARRKDRWRWTMMIAVPEFVPAALVEQAIAQAIGKKGLPALSRLRLEVLEEGLAVQTLHVGAYDDEGPTLRRLHEEVLPAQGLAPTGHHHEIYLSDPRKTVAERLKTVLRQPVRVG</sequence>
<dbReference type="InterPro" id="IPR008319">
    <property type="entry name" value="GyrI-like_CCH_Lin2189-like"/>
</dbReference>
<gene>
    <name evidence="2" type="ORF">DX914_03070</name>
</gene>
<dbReference type="Gene3D" id="3.20.80.10">
    <property type="entry name" value="Regulatory factor, effector binding domain"/>
    <property type="match status" value="1"/>
</dbReference>
<evidence type="ECO:0000259" key="1">
    <source>
        <dbReference type="Pfam" id="PF06445"/>
    </source>
</evidence>
<accession>A0A371K2Q6</accession>
<keyword evidence="3" id="KW-1185">Reference proteome</keyword>
<feature type="domain" description="GyrI-like small molecule binding" evidence="1">
    <location>
        <begin position="23"/>
        <end position="202"/>
    </location>
</feature>
<dbReference type="InterPro" id="IPR011256">
    <property type="entry name" value="Reg_factor_effector_dom_sf"/>
</dbReference>
<reference evidence="2 3" key="1">
    <citation type="submission" date="2018-08" db="EMBL/GenBank/DDBJ databases">
        <title>Lysobacter sp. zong2l5, whole genome shotgun sequence.</title>
        <authorList>
            <person name="Zhang X."/>
            <person name="Feng G."/>
            <person name="Zhu H."/>
        </authorList>
    </citation>
    <scope>NUCLEOTIDE SEQUENCE [LARGE SCALE GENOMIC DNA]</scope>
    <source>
        <strain evidence="3">zong2l5</strain>
    </source>
</reference>
<dbReference type="OrthoDB" id="4772335at2"/>
<protein>
    <recommendedName>
        <fullName evidence="1">GyrI-like small molecule binding domain-containing protein</fullName>
    </recommendedName>
</protein>
<dbReference type="Proteomes" id="UP000264492">
    <property type="component" value="Unassembled WGS sequence"/>
</dbReference>
<dbReference type="RefSeq" id="WP_115857582.1">
    <property type="nucleotide sequence ID" value="NZ_QTSU01000001.1"/>
</dbReference>
<organism evidence="2 3">
    <name type="scientific">Lysobacter silvisoli</name>
    <dbReference type="NCBI Taxonomy" id="2293254"/>
    <lineage>
        <taxon>Bacteria</taxon>
        <taxon>Pseudomonadati</taxon>
        <taxon>Pseudomonadota</taxon>
        <taxon>Gammaproteobacteria</taxon>
        <taxon>Lysobacterales</taxon>
        <taxon>Lysobacteraceae</taxon>
        <taxon>Lysobacter</taxon>
    </lineage>
</organism>
<comment type="caution">
    <text evidence="2">The sequence shown here is derived from an EMBL/GenBank/DDBJ whole genome shotgun (WGS) entry which is preliminary data.</text>
</comment>
<dbReference type="Pfam" id="PF06445">
    <property type="entry name" value="GyrI-like"/>
    <property type="match status" value="1"/>
</dbReference>
<evidence type="ECO:0000313" key="3">
    <source>
        <dbReference type="Proteomes" id="UP000264492"/>
    </source>
</evidence>
<dbReference type="InterPro" id="IPR029442">
    <property type="entry name" value="GyrI-like"/>
</dbReference>
<dbReference type="EMBL" id="QTSU01000001">
    <property type="protein sequence ID" value="RDZ28140.1"/>
    <property type="molecule type" value="Genomic_DNA"/>
</dbReference>
<proteinExistence type="predicted"/>
<dbReference type="SUPFAM" id="SSF55136">
    <property type="entry name" value="Probable bacterial effector-binding domain"/>
    <property type="match status" value="1"/>
</dbReference>
<name>A0A371K2Q6_9GAMM</name>
<evidence type="ECO:0000313" key="2">
    <source>
        <dbReference type="EMBL" id="RDZ28140.1"/>
    </source>
</evidence>
<dbReference type="AlphaFoldDB" id="A0A371K2Q6"/>
<dbReference type="PIRSF" id="PIRSF031644">
    <property type="entry name" value="UCP031644"/>
    <property type="match status" value="1"/>
</dbReference>